<dbReference type="STRING" id="698738.OLEAN_C06560"/>
<evidence type="ECO:0000256" key="1">
    <source>
        <dbReference type="ARBA" id="ARBA00010923"/>
    </source>
</evidence>
<dbReference type="REBASE" id="65315">
    <property type="entry name" value="S.OanRB8ORF6580P"/>
</dbReference>
<dbReference type="HOGENOM" id="CLU_021095_10_4_6"/>
<dbReference type="KEGG" id="oai:OLEAN_C06560"/>
<reference evidence="5 6" key="1">
    <citation type="journal article" date="2013" name="Nat. Commun.">
        <title>Genome sequence and functional genomic analysis of the oil-degrading bacterium Oleispira antarctica.</title>
        <authorList>
            <person name="Kube M."/>
            <person name="Chernikova T.N."/>
            <person name="Al-Ramahi Y."/>
            <person name="Beloqui A."/>
            <person name="Lopez-Cortez N."/>
            <person name="Guazzaroni M.E."/>
            <person name="Heipieper H.J."/>
            <person name="Klages S."/>
            <person name="Kotsyurbenko O.R."/>
            <person name="Langer I."/>
            <person name="Nechitaylo T.Y."/>
            <person name="Lunsdorf H."/>
            <person name="Fernandez M."/>
            <person name="Juarez S."/>
            <person name="Ciordia S."/>
            <person name="Singer A."/>
            <person name="Kagan O."/>
            <person name="Egorova O."/>
            <person name="Petit P.A."/>
            <person name="Stogios P."/>
            <person name="Kim Y."/>
            <person name="Tchigvintsev A."/>
            <person name="Flick R."/>
            <person name="Denaro R."/>
            <person name="Genovese M."/>
            <person name="Albar J.P."/>
            <person name="Reva O.N."/>
            <person name="Martinez-Gomariz M."/>
            <person name="Tran H."/>
            <person name="Ferrer M."/>
            <person name="Savchenko A."/>
            <person name="Yakunin A.F."/>
            <person name="Yakimov M.M."/>
            <person name="Golyshina O.V."/>
            <person name="Reinhardt R."/>
            <person name="Golyshin P.N."/>
        </authorList>
    </citation>
    <scope>NUCLEOTIDE SEQUENCE [LARGE SCALE GENOMIC DNA]</scope>
</reference>
<proteinExistence type="inferred from homology"/>
<evidence type="ECO:0000256" key="3">
    <source>
        <dbReference type="ARBA" id="ARBA00023125"/>
    </source>
</evidence>
<comment type="similarity">
    <text evidence="1">Belongs to the type-I restriction system S methylase family.</text>
</comment>
<keyword evidence="3" id="KW-0238">DNA-binding</keyword>
<dbReference type="OrthoDB" id="398435at2"/>
<dbReference type="CDD" id="cd17256">
    <property type="entry name" value="RMtype1_S_EcoJA65PI-TRD1-CR1_like"/>
    <property type="match status" value="1"/>
</dbReference>
<accession>R4YKB7</accession>
<dbReference type="InterPro" id="IPR051212">
    <property type="entry name" value="Type-I_RE_S_subunit"/>
</dbReference>
<keyword evidence="6" id="KW-1185">Reference proteome</keyword>
<dbReference type="Proteomes" id="UP000032749">
    <property type="component" value="Chromosome"/>
</dbReference>
<keyword evidence="2" id="KW-0680">Restriction system</keyword>
<evidence type="ECO:0000313" key="6">
    <source>
        <dbReference type="Proteomes" id="UP000032749"/>
    </source>
</evidence>
<dbReference type="Gene3D" id="3.90.220.20">
    <property type="entry name" value="DNA methylase specificity domains"/>
    <property type="match status" value="2"/>
</dbReference>
<protein>
    <submittedName>
        <fullName evidence="5">Type I restriction enzyme EcoEI specificity protein</fullName>
    </submittedName>
</protein>
<evidence type="ECO:0000259" key="4">
    <source>
        <dbReference type="Pfam" id="PF01420"/>
    </source>
</evidence>
<dbReference type="PANTHER" id="PTHR43140">
    <property type="entry name" value="TYPE-1 RESTRICTION ENZYME ECOKI SPECIFICITY PROTEIN"/>
    <property type="match status" value="1"/>
</dbReference>
<dbReference type="PATRIC" id="fig|698738.3.peg.674"/>
<dbReference type="EMBL" id="FO203512">
    <property type="protein sequence ID" value="CCK74832.1"/>
    <property type="molecule type" value="Genomic_DNA"/>
</dbReference>
<dbReference type="PANTHER" id="PTHR43140:SF1">
    <property type="entry name" value="TYPE I RESTRICTION ENZYME ECOKI SPECIFICITY SUBUNIT"/>
    <property type="match status" value="1"/>
</dbReference>
<dbReference type="AlphaFoldDB" id="R4YKB7"/>
<name>R4YKB7_OLEAN</name>
<evidence type="ECO:0000313" key="5">
    <source>
        <dbReference type="EMBL" id="CCK74832.1"/>
    </source>
</evidence>
<feature type="domain" description="Type I restriction modification DNA specificity" evidence="4">
    <location>
        <begin position="104"/>
        <end position="285"/>
    </location>
</feature>
<dbReference type="SUPFAM" id="SSF116734">
    <property type="entry name" value="DNA methylase specificity domain"/>
    <property type="match status" value="2"/>
</dbReference>
<dbReference type="GO" id="GO:0003677">
    <property type="term" value="F:DNA binding"/>
    <property type="evidence" value="ECO:0007669"/>
    <property type="project" value="UniProtKB-KW"/>
</dbReference>
<dbReference type="CDD" id="cd17261">
    <property type="entry name" value="RMtype1_S_EcoKI-TRD2-CR2_like"/>
    <property type="match status" value="1"/>
</dbReference>
<organism evidence="5 6">
    <name type="scientific">Oleispira antarctica RB-8</name>
    <dbReference type="NCBI Taxonomy" id="698738"/>
    <lineage>
        <taxon>Bacteria</taxon>
        <taxon>Pseudomonadati</taxon>
        <taxon>Pseudomonadota</taxon>
        <taxon>Gammaproteobacteria</taxon>
        <taxon>Oceanospirillales</taxon>
        <taxon>Oceanospirillaceae</taxon>
        <taxon>Oleispira</taxon>
    </lineage>
</organism>
<sequence length="596" mass="66909">MAASNSPAEQLITENIDIWTSAIKKRGSQGRGSSKKIELYGIKKLRELILELAVRGLLVPQDPNDEPASVLLEKVFEEKNLIANDRRIRKDKAFFESNRLFEIPKTWSWVCIGNIAHVLGGKRVPKGYTLQDERTEYAYIRVTDMKNMSVDIDGLKFISNDVFEQISKYVINKEDVYVTIAGTIGAAGTIPDELDGMNLTENSAKLVFKGIDKVYLTYLLSSKYVQAQFKESMNQMAQPKLSLNSIKETSIALAPVAEQHRIVTKVNELMTLCDQLEQQTESSLTAHQTLVETLLNTLLNADQNSFDPAWERIAQHFDVLFTTEHSIDQLKQTILQLAVMGKLVPQDPNDEPASVLLEKIAAEKEQLIKDKVIKKQKPLPPISEDEKPFELPKGWEWCSLQSLITIMDAGWSPACPPEPSPSDDIWGVLKTTAVQSMEYREFENKVLAANKEPRSQYEVKVGDILITRAGPKNRVGVSCLVQNTRPKLMISDKIIRFHLVEMGMSERYLSLCLNAGATAEYLESTKSGMAESQMNISQDKLKSAPIPLAPNNEQFLIIKKVDELMALCDELKVRLQKSQTTQLHLADAMAEQALNS</sequence>
<dbReference type="Pfam" id="PF01420">
    <property type="entry name" value="Methylase_S"/>
    <property type="match status" value="1"/>
</dbReference>
<evidence type="ECO:0000256" key="2">
    <source>
        <dbReference type="ARBA" id="ARBA00022747"/>
    </source>
</evidence>
<dbReference type="InterPro" id="IPR044946">
    <property type="entry name" value="Restrct_endonuc_typeI_TRD_sf"/>
</dbReference>
<dbReference type="InterPro" id="IPR000055">
    <property type="entry name" value="Restrct_endonuc_typeI_TRD"/>
</dbReference>
<gene>
    <name evidence="5" type="primary">hsdS</name>
    <name evidence="5" type="ORF">OLEAN_C06560</name>
</gene>
<dbReference type="GO" id="GO:0009307">
    <property type="term" value="P:DNA restriction-modification system"/>
    <property type="evidence" value="ECO:0007669"/>
    <property type="project" value="UniProtKB-KW"/>
</dbReference>